<keyword evidence="2" id="KW-1185">Reference proteome</keyword>
<evidence type="ECO:0008006" key="3">
    <source>
        <dbReference type="Google" id="ProtNLM"/>
    </source>
</evidence>
<accession>A0ABM7RNJ1</accession>
<protein>
    <recommendedName>
        <fullName evidence="3">Secreted protein</fullName>
    </recommendedName>
</protein>
<gene>
    <name evidence="1" type="ORF">LAB08_R14070</name>
</gene>
<name>A0ABM7RNJ1_9PSED</name>
<reference evidence="1 2" key="1">
    <citation type="submission" date="2016-04" db="EMBL/GenBank/DDBJ databases">
        <title>Complete genome sequence of Pseudomonas sp. LAB-08 isolated from TCE contaminated aquifer soil.</title>
        <authorList>
            <person name="Dohra H."/>
            <person name="Suzuki K."/>
            <person name="Fatma A."/>
            <person name="Inuzuka Y."/>
            <person name="Honjo M."/>
            <person name="Tashiro Y."/>
            <person name="Futamata H."/>
        </authorList>
    </citation>
    <scope>NUCLEOTIDE SEQUENCE [LARGE SCALE GENOMIC DNA]</scope>
    <source>
        <strain evidence="1 2">LAB-08</strain>
    </source>
</reference>
<dbReference type="Proteomes" id="UP000218595">
    <property type="component" value="Chromosome"/>
</dbReference>
<sequence length="70" mass="7536">MSNTLIAWAAFYPFLPAAFGGRAGGARKSSEGLNFPGFRRTRVAARLTTPTIFDALGPVKIVILSIHVFI</sequence>
<dbReference type="EMBL" id="AP017423">
    <property type="protein sequence ID" value="BCX66783.1"/>
    <property type="molecule type" value="Genomic_DNA"/>
</dbReference>
<evidence type="ECO:0000313" key="2">
    <source>
        <dbReference type="Proteomes" id="UP000218595"/>
    </source>
</evidence>
<evidence type="ECO:0000313" key="1">
    <source>
        <dbReference type="EMBL" id="BCX66783.1"/>
    </source>
</evidence>
<dbReference type="RefSeq" id="WP_147432573.1">
    <property type="nucleotide sequence ID" value="NZ_AP017423.2"/>
</dbReference>
<proteinExistence type="predicted"/>
<organism evidence="1 2">
    <name type="scientific">Pseudomonas izuensis</name>
    <dbReference type="NCBI Taxonomy" id="2684212"/>
    <lineage>
        <taxon>Bacteria</taxon>
        <taxon>Pseudomonadati</taxon>
        <taxon>Pseudomonadota</taxon>
        <taxon>Gammaproteobacteria</taxon>
        <taxon>Pseudomonadales</taxon>
        <taxon>Pseudomonadaceae</taxon>
        <taxon>Pseudomonas</taxon>
    </lineage>
</organism>